<feature type="signal peptide" evidence="1">
    <location>
        <begin position="1"/>
        <end position="21"/>
    </location>
</feature>
<reference evidence="2" key="1">
    <citation type="submission" date="2023-02" db="EMBL/GenBank/DDBJ databases">
        <title>Tahibacter soli sp. nov. isolated from soil.</title>
        <authorList>
            <person name="Baek J.H."/>
            <person name="Lee J.K."/>
            <person name="Choi D.G."/>
            <person name="Jeon C.O."/>
        </authorList>
    </citation>
    <scope>NUCLEOTIDE SEQUENCE</scope>
    <source>
        <strain evidence="2">BL</strain>
    </source>
</reference>
<evidence type="ECO:0000313" key="2">
    <source>
        <dbReference type="EMBL" id="MDC8013911.1"/>
    </source>
</evidence>
<keyword evidence="3" id="KW-1185">Reference proteome</keyword>
<protein>
    <submittedName>
        <fullName evidence="2">DUF885 domain-containing protein</fullName>
    </submittedName>
</protein>
<sequence>MSRLRTLVAATLLALALPAVAAPSKAPSSKGAPAQAEWVTRSNANAQPMLDVLAEFSPEFASQMGILGHDEDVFDLKPEGPERFRRKAEEAKAALVARRASESDPRVKQDLDIMIESIARQIDSSTINQKYQLPYTDVGQNIFQGMFSLLNDQVPARRQAAAAKRLARYVGLEKGYTPVVELAKARFTEALGKPGMLGPFKKQVEQALANTPQYTQGIRKLFEKYKIKGGDKALAALETQLADYDAWVKATVIPASRTDFRLPPELYADNLKNVGLDIAPEALVQKARLAYAEMRNEMKSIAAQIAAQRGLPSSDYRDVIKALKKEQIPKDQIESTYHDVIGKIEEIIRREKIITLPDRPMVMRVASDAETAAQPAPHMDPPPLIGNKGERGTFVLTAGNPGSKGGGYDDFSHKGSTWTLTAHEGRPGHELQFTAMVERGVSLPRSLFAFNSVNVEGWALYAEAETKPYEPLEGQLFALQARLQRAARAILDPMLNLGQITPERAHQVLTDEVGLSNAMADQEVDRYTFRAPGQATSYFYGYTRLMELRAETEIALGDKFDRMAFNDFVIGQGLLPPDLLARAVREEFVPKYASK</sequence>
<dbReference type="AlphaFoldDB" id="A0A9X3YK70"/>
<dbReference type="Proteomes" id="UP001139971">
    <property type="component" value="Unassembled WGS sequence"/>
</dbReference>
<feature type="chain" id="PRO_5040872936" evidence="1">
    <location>
        <begin position="22"/>
        <end position="595"/>
    </location>
</feature>
<accession>A0A9X3YK70</accession>
<dbReference type="PANTHER" id="PTHR33361:SF2">
    <property type="entry name" value="DUF885 DOMAIN-CONTAINING PROTEIN"/>
    <property type="match status" value="1"/>
</dbReference>
<dbReference type="PANTHER" id="PTHR33361">
    <property type="entry name" value="GLR0591 PROTEIN"/>
    <property type="match status" value="1"/>
</dbReference>
<proteinExistence type="predicted"/>
<keyword evidence="1" id="KW-0732">Signal</keyword>
<organism evidence="2 3">
    <name type="scientific">Tahibacter soli</name>
    <dbReference type="NCBI Taxonomy" id="2983605"/>
    <lineage>
        <taxon>Bacteria</taxon>
        <taxon>Pseudomonadati</taxon>
        <taxon>Pseudomonadota</taxon>
        <taxon>Gammaproteobacteria</taxon>
        <taxon>Lysobacterales</taxon>
        <taxon>Rhodanobacteraceae</taxon>
        <taxon>Tahibacter</taxon>
    </lineage>
</organism>
<dbReference type="InterPro" id="IPR010281">
    <property type="entry name" value="DUF885"/>
</dbReference>
<dbReference type="Pfam" id="PF05960">
    <property type="entry name" value="DUF885"/>
    <property type="match status" value="1"/>
</dbReference>
<name>A0A9X3YK70_9GAMM</name>
<dbReference type="RefSeq" id="WP_263541557.1">
    <property type="nucleotide sequence ID" value="NZ_JAOVZO020000018.1"/>
</dbReference>
<comment type="caution">
    <text evidence="2">The sequence shown here is derived from an EMBL/GenBank/DDBJ whole genome shotgun (WGS) entry which is preliminary data.</text>
</comment>
<evidence type="ECO:0000313" key="3">
    <source>
        <dbReference type="Proteomes" id="UP001139971"/>
    </source>
</evidence>
<evidence type="ECO:0000256" key="1">
    <source>
        <dbReference type="SAM" id="SignalP"/>
    </source>
</evidence>
<gene>
    <name evidence="2" type="ORF">OD750_015310</name>
</gene>
<dbReference type="EMBL" id="JAOVZO020000018">
    <property type="protein sequence ID" value="MDC8013911.1"/>
    <property type="molecule type" value="Genomic_DNA"/>
</dbReference>